<comment type="caution">
    <text evidence="7">The sequence shown here is derived from an EMBL/GenBank/DDBJ whole genome shotgun (WGS) entry which is preliminary data.</text>
</comment>
<organism evidence="7 8">
    <name type="scientific">Byssochlamys spectabilis</name>
    <name type="common">Paecilomyces variotii</name>
    <dbReference type="NCBI Taxonomy" id="264951"/>
    <lineage>
        <taxon>Eukaryota</taxon>
        <taxon>Fungi</taxon>
        <taxon>Dikarya</taxon>
        <taxon>Ascomycota</taxon>
        <taxon>Pezizomycotina</taxon>
        <taxon>Eurotiomycetes</taxon>
        <taxon>Eurotiomycetidae</taxon>
        <taxon>Eurotiales</taxon>
        <taxon>Thermoascaceae</taxon>
        <taxon>Paecilomyces</taxon>
    </lineage>
</organism>
<reference evidence="7 8" key="1">
    <citation type="journal article" date="2018" name="Front. Microbiol.">
        <title>Genomic and genetic insights into a cosmopolitan fungus, Paecilomyces variotii (Eurotiales).</title>
        <authorList>
            <person name="Urquhart A.S."/>
            <person name="Mondo S.J."/>
            <person name="Makela M.R."/>
            <person name="Hane J.K."/>
            <person name="Wiebenga A."/>
            <person name="He G."/>
            <person name="Mihaltcheva S."/>
            <person name="Pangilinan J."/>
            <person name="Lipzen A."/>
            <person name="Barry K."/>
            <person name="de Vries R.P."/>
            <person name="Grigoriev I.V."/>
            <person name="Idnurm A."/>
        </authorList>
    </citation>
    <scope>NUCLEOTIDE SEQUENCE [LARGE SCALE GENOMIC DNA]</scope>
    <source>
        <strain evidence="7 8">CBS 101075</strain>
    </source>
</reference>
<gene>
    <name evidence="7" type="ORF">C8Q69DRAFT_459489</name>
</gene>
<dbReference type="Proteomes" id="UP000283841">
    <property type="component" value="Unassembled WGS sequence"/>
</dbReference>
<dbReference type="Gene3D" id="4.10.240.10">
    <property type="entry name" value="Zn(2)-C6 fungal-type DNA-binding domain"/>
    <property type="match status" value="1"/>
</dbReference>
<evidence type="ECO:0000256" key="2">
    <source>
        <dbReference type="ARBA" id="ARBA00023125"/>
    </source>
</evidence>
<dbReference type="PROSITE" id="PS00018">
    <property type="entry name" value="EF_HAND_1"/>
    <property type="match status" value="1"/>
</dbReference>
<dbReference type="PROSITE" id="PS00463">
    <property type="entry name" value="ZN2_CY6_FUNGAL_1"/>
    <property type="match status" value="1"/>
</dbReference>
<accession>A0A443I3F8</accession>
<dbReference type="PROSITE" id="PS50048">
    <property type="entry name" value="ZN2_CY6_FUNGAL_2"/>
    <property type="match status" value="1"/>
</dbReference>
<dbReference type="SUPFAM" id="SSF57701">
    <property type="entry name" value="Zn2/Cys6 DNA-binding domain"/>
    <property type="match status" value="1"/>
</dbReference>
<dbReference type="RefSeq" id="XP_028488253.1">
    <property type="nucleotide sequence ID" value="XM_028630083.1"/>
</dbReference>
<dbReference type="GO" id="GO:0000981">
    <property type="term" value="F:DNA-binding transcription factor activity, RNA polymerase II-specific"/>
    <property type="evidence" value="ECO:0007669"/>
    <property type="project" value="InterPro"/>
</dbReference>
<name>A0A443I3F8_BYSSP</name>
<dbReference type="GO" id="GO:0003677">
    <property type="term" value="F:DNA binding"/>
    <property type="evidence" value="ECO:0007669"/>
    <property type="project" value="UniProtKB-KW"/>
</dbReference>
<dbReference type="GeneID" id="39599360"/>
<protein>
    <submittedName>
        <fullName evidence="7">Fungal Zn binuclear cluster domain-containing protein</fullName>
    </submittedName>
</protein>
<sequence>MFGTLHWSPHGKEAEFIERPHGSSNLERNPACDRCRARKVKCRDLGNEGCTRCVRLGKTCTFSTGKHRGDHRIQKASINKHTSHQHSPHWLDSFPQPSASSSCKDTEHEEEEPEHKDMEKQPPMSSLPDPQDGDGDGNVNVNEMTFDLSFLANFDHESSDRGGEDSSRFALFSAISPSTQPEPEPSSITSMLGTLLSPPLSSEDESQYFSPVGHAHPQDPSNLFDICIPTPASLHTSTSTAFPSGLSGQPCGCLAAVVFAVEQFEASCHAGHRAELDSIVSYQKEAIKCCRAQLKCSSCIARRETLVLLVFMLEKIVAACGLVVGLYRVKDVQPHRPSSSLRVNGDGSLDLGLATSKADWRELLLGDYEISSPLEWEHLVRVLILLQLRAVMELLADVKSMESEVLGETLMASLTQAEIRLGELEKSIFIL</sequence>
<evidence type="ECO:0000256" key="3">
    <source>
        <dbReference type="ARBA" id="ARBA00023163"/>
    </source>
</evidence>
<evidence type="ECO:0000313" key="7">
    <source>
        <dbReference type="EMBL" id="RWQ98608.1"/>
    </source>
</evidence>
<evidence type="ECO:0000313" key="8">
    <source>
        <dbReference type="Proteomes" id="UP000283841"/>
    </source>
</evidence>
<dbReference type="EMBL" id="RCNU01000002">
    <property type="protein sequence ID" value="RWQ98608.1"/>
    <property type="molecule type" value="Genomic_DNA"/>
</dbReference>
<dbReference type="CDD" id="cd00067">
    <property type="entry name" value="GAL4"/>
    <property type="match status" value="1"/>
</dbReference>
<evidence type="ECO:0000256" key="1">
    <source>
        <dbReference type="ARBA" id="ARBA00023015"/>
    </source>
</evidence>
<evidence type="ECO:0000256" key="5">
    <source>
        <dbReference type="SAM" id="MobiDB-lite"/>
    </source>
</evidence>
<dbReference type="InterPro" id="IPR001138">
    <property type="entry name" value="Zn2Cys6_DnaBD"/>
</dbReference>
<dbReference type="InterPro" id="IPR036864">
    <property type="entry name" value="Zn2-C6_fun-type_DNA-bd_sf"/>
</dbReference>
<dbReference type="AlphaFoldDB" id="A0A443I3F8"/>
<dbReference type="VEuPathDB" id="FungiDB:C8Q69DRAFT_459489"/>
<keyword evidence="2" id="KW-0238">DNA-binding</keyword>
<proteinExistence type="predicted"/>
<dbReference type="InterPro" id="IPR018247">
    <property type="entry name" value="EF_Hand_1_Ca_BS"/>
</dbReference>
<dbReference type="SMART" id="SM00066">
    <property type="entry name" value="GAL4"/>
    <property type="match status" value="1"/>
</dbReference>
<dbReference type="Pfam" id="PF00172">
    <property type="entry name" value="Zn_clus"/>
    <property type="match status" value="1"/>
</dbReference>
<keyword evidence="4" id="KW-0539">Nucleus</keyword>
<dbReference type="STRING" id="264951.A0A443I3F8"/>
<keyword evidence="3" id="KW-0804">Transcription</keyword>
<dbReference type="GO" id="GO:0008270">
    <property type="term" value="F:zinc ion binding"/>
    <property type="evidence" value="ECO:0007669"/>
    <property type="project" value="InterPro"/>
</dbReference>
<keyword evidence="1" id="KW-0805">Transcription regulation</keyword>
<keyword evidence="8" id="KW-1185">Reference proteome</keyword>
<feature type="region of interest" description="Disordered" evidence="5">
    <location>
        <begin position="79"/>
        <end position="141"/>
    </location>
</feature>
<feature type="domain" description="Zn(2)-C6 fungal-type" evidence="6">
    <location>
        <begin position="31"/>
        <end position="62"/>
    </location>
</feature>
<evidence type="ECO:0000259" key="6">
    <source>
        <dbReference type="PROSITE" id="PS50048"/>
    </source>
</evidence>
<evidence type="ECO:0000256" key="4">
    <source>
        <dbReference type="ARBA" id="ARBA00023242"/>
    </source>
</evidence>